<accession>A0A445MVJ0</accession>
<keyword evidence="2" id="KW-0560">Oxidoreductase</keyword>
<keyword evidence="3" id="KW-0408">Iron</keyword>
<evidence type="ECO:0000259" key="5">
    <source>
        <dbReference type="Pfam" id="PF02662"/>
    </source>
</evidence>
<dbReference type="GO" id="GO:0016491">
    <property type="term" value="F:oxidoreductase activity"/>
    <property type="evidence" value="ECO:0007669"/>
    <property type="project" value="UniProtKB-KW"/>
</dbReference>
<reference evidence="6" key="1">
    <citation type="submission" date="2018-01" db="EMBL/GenBank/DDBJ databases">
        <authorList>
            <person name="Regsiter A."/>
            <person name="William W."/>
        </authorList>
    </citation>
    <scope>NUCLEOTIDE SEQUENCE</scope>
    <source>
        <strain evidence="6">TRIP AH-1</strain>
    </source>
</reference>
<dbReference type="GO" id="GO:0046872">
    <property type="term" value="F:metal ion binding"/>
    <property type="evidence" value="ECO:0007669"/>
    <property type="project" value="UniProtKB-KW"/>
</dbReference>
<evidence type="ECO:0000313" key="6">
    <source>
        <dbReference type="EMBL" id="SPD73478.1"/>
    </source>
</evidence>
<evidence type="ECO:0000256" key="2">
    <source>
        <dbReference type="ARBA" id="ARBA00023002"/>
    </source>
</evidence>
<gene>
    <name evidence="6" type="ORF">PITCH_A190054</name>
</gene>
<dbReference type="AlphaFoldDB" id="A0A445MVJ0"/>
<keyword evidence="4" id="KW-0411">Iron-sulfur</keyword>
<dbReference type="EMBL" id="OJIN01000101">
    <property type="protein sequence ID" value="SPD73478.1"/>
    <property type="molecule type" value="Genomic_DNA"/>
</dbReference>
<name>A0A445MVJ0_9BACT</name>
<proteinExistence type="predicted"/>
<organism evidence="6">
    <name type="scientific">uncultured Desulfobacterium sp</name>
    <dbReference type="NCBI Taxonomy" id="201089"/>
    <lineage>
        <taxon>Bacteria</taxon>
        <taxon>Pseudomonadati</taxon>
        <taxon>Thermodesulfobacteriota</taxon>
        <taxon>Desulfobacteria</taxon>
        <taxon>Desulfobacterales</taxon>
        <taxon>Desulfobacteriaceae</taxon>
        <taxon>Desulfobacterium</taxon>
        <taxon>environmental samples</taxon>
    </lineage>
</organism>
<protein>
    <submittedName>
        <fullName evidence="6">Methyl-viologen-reducing hydrogenase, delta subunit</fullName>
    </submittedName>
</protein>
<keyword evidence="1" id="KW-0479">Metal-binding</keyword>
<dbReference type="Pfam" id="PF02662">
    <property type="entry name" value="FlpD"/>
    <property type="match status" value="1"/>
</dbReference>
<feature type="domain" description="F420-non-reducing hydrogenase iron-sulfur subunit D" evidence="5">
    <location>
        <begin position="11"/>
        <end position="131"/>
    </location>
</feature>
<evidence type="ECO:0000256" key="4">
    <source>
        <dbReference type="ARBA" id="ARBA00023014"/>
    </source>
</evidence>
<evidence type="ECO:0000256" key="3">
    <source>
        <dbReference type="ARBA" id="ARBA00023004"/>
    </source>
</evidence>
<dbReference type="InterPro" id="IPR003813">
    <property type="entry name" value="MvhD/FlpD"/>
</dbReference>
<evidence type="ECO:0000256" key="1">
    <source>
        <dbReference type="ARBA" id="ARBA00022723"/>
    </source>
</evidence>
<sequence>MRYNNSRTLALFYCQNVPGAGERERIGLEKKYGLSIRFFPIACSGRLEPVHLLSALENFADAAYVITCPQGMCRYFEGNLRAIKRVRRTQDIIAGIGLERERVGIVTGLKEDPKTLAEHAEEIFDKTLQMGRSPVLDKGEANYDHCATEAH</sequence>
<dbReference type="GO" id="GO:0051536">
    <property type="term" value="F:iron-sulfur cluster binding"/>
    <property type="evidence" value="ECO:0007669"/>
    <property type="project" value="UniProtKB-KW"/>
</dbReference>